<dbReference type="EMBL" id="GGEC01012088">
    <property type="protein sequence ID" value="MBW92571.1"/>
    <property type="molecule type" value="Transcribed_RNA"/>
</dbReference>
<reference evidence="1" key="1">
    <citation type="submission" date="2018-02" db="EMBL/GenBank/DDBJ databases">
        <title>Rhizophora mucronata_Transcriptome.</title>
        <authorList>
            <person name="Meera S.P."/>
            <person name="Sreeshan A."/>
            <person name="Augustine A."/>
        </authorList>
    </citation>
    <scope>NUCLEOTIDE SEQUENCE</scope>
    <source>
        <tissue evidence="1">Leaf</tissue>
    </source>
</reference>
<name>A0A2P2JGH9_RHIMU</name>
<protein>
    <submittedName>
        <fullName evidence="1">Uncharacterized protein</fullName>
    </submittedName>
</protein>
<dbReference type="AlphaFoldDB" id="A0A2P2JGH9"/>
<sequence length="34" mass="3869">MINYNLQNVSRLIMSYCSSLQSECSSLQSDFSYG</sequence>
<evidence type="ECO:0000313" key="1">
    <source>
        <dbReference type="EMBL" id="MBW92571.1"/>
    </source>
</evidence>
<organism evidence="1">
    <name type="scientific">Rhizophora mucronata</name>
    <name type="common">Asiatic mangrove</name>
    <dbReference type="NCBI Taxonomy" id="61149"/>
    <lineage>
        <taxon>Eukaryota</taxon>
        <taxon>Viridiplantae</taxon>
        <taxon>Streptophyta</taxon>
        <taxon>Embryophyta</taxon>
        <taxon>Tracheophyta</taxon>
        <taxon>Spermatophyta</taxon>
        <taxon>Magnoliopsida</taxon>
        <taxon>eudicotyledons</taxon>
        <taxon>Gunneridae</taxon>
        <taxon>Pentapetalae</taxon>
        <taxon>rosids</taxon>
        <taxon>fabids</taxon>
        <taxon>Malpighiales</taxon>
        <taxon>Rhizophoraceae</taxon>
        <taxon>Rhizophora</taxon>
    </lineage>
</organism>
<proteinExistence type="predicted"/>
<accession>A0A2P2JGH9</accession>